<dbReference type="Proteomes" id="UP000018949">
    <property type="component" value="Unassembled WGS sequence"/>
</dbReference>
<proteinExistence type="predicted"/>
<accession>W4RV55</accession>
<dbReference type="AlphaFoldDB" id="W4RV55"/>
<protein>
    <submittedName>
        <fullName evidence="1">Uncharacterized protein</fullName>
    </submittedName>
</protein>
<comment type="caution">
    <text evidence="1">The sequence shown here is derived from an EMBL/GenBank/DDBJ whole genome shotgun (WGS) entry which is preliminary data.</text>
</comment>
<keyword evidence="2" id="KW-1185">Reference proteome</keyword>
<evidence type="ECO:0000313" key="1">
    <source>
        <dbReference type="EMBL" id="GAE47972.1"/>
    </source>
</evidence>
<name>W4RV55_9BACI</name>
<evidence type="ECO:0000313" key="2">
    <source>
        <dbReference type="Proteomes" id="UP000018949"/>
    </source>
</evidence>
<reference evidence="1 2" key="1">
    <citation type="submission" date="2013-12" db="EMBL/GenBank/DDBJ databases">
        <title>NBRP : Genome information of microbial organism related human and environment.</title>
        <authorList>
            <person name="Hattori M."/>
            <person name="Oshima K."/>
            <person name="Inaba H."/>
            <person name="Suda W."/>
            <person name="Sakamoto M."/>
            <person name="Iino T."/>
            <person name="Kitahara M."/>
            <person name="Oshida Y."/>
            <person name="Iida T."/>
            <person name="Kudo T."/>
            <person name="Itoh T."/>
            <person name="Ahmed I."/>
            <person name="Ohkuma M."/>
        </authorList>
    </citation>
    <scope>NUCLEOTIDE SEQUENCE [LARGE SCALE GENOMIC DNA]</scope>
    <source>
        <strain evidence="1 2">JCM 21738</strain>
    </source>
</reference>
<dbReference type="RefSeq" id="WP_023626102.1">
    <property type="nucleotide sequence ID" value="NZ_BAUW01000112.1"/>
</dbReference>
<organism evidence="1 2">
    <name type="scientific">Mesobacillus boroniphilus JCM 21738</name>
    <dbReference type="NCBI Taxonomy" id="1294265"/>
    <lineage>
        <taxon>Bacteria</taxon>
        <taxon>Bacillati</taxon>
        <taxon>Bacillota</taxon>
        <taxon>Bacilli</taxon>
        <taxon>Bacillales</taxon>
        <taxon>Bacillaceae</taxon>
        <taxon>Mesobacillus</taxon>
    </lineage>
</organism>
<dbReference type="EMBL" id="BAUW01000112">
    <property type="protein sequence ID" value="GAE47972.1"/>
    <property type="molecule type" value="Genomic_DNA"/>
</dbReference>
<gene>
    <name evidence="1" type="ORF">JCM21738_5019</name>
</gene>
<sequence length="72" mass="8597">MVENMTTKRELVWNIAGTEYKVLNVPTYDMNSEEKEYFDMDVTMKLSMIRDLMYADEIPHTVDFEEVADFDF</sequence>